<dbReference type="Pfam" id="PF04055">
    <property type="entry name" value="Radical_SAM"/>
    <property type="match status" value="1"/>
</dbReference>
<evidence type="ECO:0000256" key="4">
    <source>
        <dbReference type="ARBA" id="ARBA00023004"/>
    </source>
</evidence>
<dbReference type="SFLD" id="SFLDS00029">
    <property type="entry name" value="Radical_SAM"/>
    <property type="match status" value="1"/>
</dbReference>
<keyword evidence="3" id="KW-0479">Metal-binding</keyword>
<dbReference type="InterPro" id="IPR058240">
    <property type="entry name" value="rSAM_sf"/>
</dbReference>
<evidence type="ECO:0000256" key="1">
    <source>
        <dbReference type="ARBA" id="ARBA00022485"/>
    </source>
</evidence>
<sequence>MTITYEYEDALYVNLTNKCNCNCEFCLRHGRAQGSIYTEDSLWLEREPTRQEALDSFLSRDVCSYREIVFCGYGEPTYRLDDILWLVDELKGRFGDKLPPVRINTNGHANLILGRDVCPELKGRIDTLSISLNSDNAADYTALCHPVQGEAAYQAMLDFAGEAKHYVPHVVLTIVDKDKTQEEIQNCRDIADRLGVKLRIRSFIDS</sequence>
<dbReference type="SFLD" id="SFLDG01111">
    <property type="entry name" value="Uncharacterised_Radical_SAM_Su"/>
    <property type="match status" value="1"/>
</dbReference>
<evidence type="ECO:0000313" key="8">
    <source>
        <dbReference type="Proteomes" id="UP000628736"/>
    </source>
</evidence>
<reference evidence="7" key="1">
    <citation type="submission" date="2020-08" db="EMBL/GenBank/DDBJ databases">
        <title>Genome public.</title>
        <authorList>
            <person name="Liu C."/>
            <person name="Sun Q."/>
        </authorList>
    </citation>
    <scope>NUCLEOTIDE SEQUENCE</scope>
    <source>
        <strain evidence="7">NSJ-23</strain>
    </source>
</reference>
<evidence type="ECO:0000259" key="6">
    <source>
        <dbReference type="Pfam" id="PF04055"/>
    </source>
</evidence>
<dbReference type="GO" id="GO:0051539">
    <property type="term" value="F:4 iron, 4 sulfur cluster binding"/>
    <property type="evidence" value="ECO:0007669"/>
    <property type="project" value="UniProtKB-KW"/>
</dbReference>
<keyword evidence="8" id="KW-1185">Reference proteome</keyword>
<dbReference type="Gene3D" id="3.20.20.70">
    <property type="entry name" value="Aldolase class I"/>
    <property type="match status" value="1"/>
</dbReference>
<keyword evidence="5" id="KW-0411">Iron-sulfur</keyword>
<dbReference type="InterPro" id="IPR013785">
    <property type="entry name" value="Aldolase_TIM"/>
</dbReference>
<name>A0A8J6J959_9FIRM</name>
<dbReference type="CDD" id="cd01335">
    <property type="entry name" value="Radical_SAM"/>
    <property type="match status" value="1"/>
</dbReference>
<dbReference type="Proteomes" id="UP000628736">
    <property type="component" value="Unassembled WGS sequence"/>
</dbReference>
<keyword evidence="4" id="KW-0408">Iron</keyword>
<dbReference type="InterPro" id="IPR023821">
    <property type="entry name" value="rSAM_TatD-assoc"/>
</dbReference>
<protein>
    <submittedName>
        <fullName evidence="7">Radical SAM protein</fullName>
    </submittedName>
</protein>
<comment type="caution">
    <text evidence="7">The sequence shown here is derived from an EMBL/GenBank/DDBJ whole genome shotgun (WGS) entry which is preliminary data.</text>
</comment>
<gene>
    <name evidence="7" type="ORF">H8S11_03850</name>
</gene>
<dbReference type="AlphaFoldDB" id="A0A8J6J959"/>
<proteinExistence type="predicted"/>
<keyword evidence="1" id="KW-0004">4Fe-4S</keyword>
<dbReference type="PANTHER" id="PTHR42836:SF1">
    <property type="entry name" value="7-CARBOXY-7-DEAZAGUANINE SYNTHASE"/>
    <property type="match status" value="1"/>
</dbReference>
<dbReference type="GO" id="GO:0046872">
    <property type="term" value="F:metal ion binding"/>
    <property type="evidence" value="ECO:0007669"/>
    <property type="project" value="UniProtKB-KW"/>
</dbReference>
<dbReference type="PANTHER" id="PTHR42836">
    <property type="entry name" value="7-CARBOXY-7-DEAZAGUANINE SYNTHASE"/>
    <property type="match status" value="1"/>
</dbReference>
<evidence type="ECO:0000256" key="3">
    <source>
        <dbReference type="ARBA" id="ARBA00022723"/>
    </source>
</evidence>
<dbReference type="GO" id="GO:0003824">
    <property type="term" value="F:catalytic activity"/>
    <property type="evidence" value="ECO:0007669"/>
    <property type="project" value="InterPro"/>
</dbReference>
<keyword evidence="2" id="KW-0949">S-adenosyl-L-methionine</keyword>
<evidence type="ECO:0000256" key="5">
    <source>
        <dbReference type="ARBA" id="ARBA00023014"/>
    </source>
</evidence>
<dbReference type="RefSeq" id="WP_186852252.1">
    <property type="nucleotide sequence ID" value="NZ_JACOPO010000002.1"/>
</dbReference>
<dbReference type="SUPFAM" id="SSF102114">
    <property type="entry name" value="Radical SAM enzymes"/>
    <property type="match status" value="1"/>
</dbReference>
<dbReference type="InterPro" id="IPR007197">
    <property type="entry name" value="rSAM"/>
</dbReference>
<dbReference type="EMBL" id="JACOPO010000002">
    <property type="protein sequence ID" value="MBC5721953.1"/>
    <property type="molecule type" value="Genomic_DNA"/>
</dbReference>
<dbReference type="NCBIfam" id="TIGR04038">
    <property type="entry name" value="tatD_link_rSAM"/>
    <property type="match status" value="1"/>
</dbReference>
<feature type="domain" description="Radical SAM core" evidence="6">
    <location>
        <begin position="13"/>
        <end position="186"/>
    </location>
</feature>
<evidence type="ECO:0000256" key="2">
    <source>
        <dbReference type="ARBA" id="ARBA00022691"/>
    </source>
</evidence>
<organism evidence="7 8">
    <name type="scientific">Flintibacter hominis</name>
    <dbReference type="NCBI Taxonomy" id="2763048"/>
    <lineage>
        <taxon>Bacteria</taxon>
        <taxon>Bacillati</taxon>
        <taxon>Bacillota</taxon>
        <taxon>Clostridia</taxon>
        <taxon>Eubacteriales</taxon>
        <taxon>Flintibacter</taxon>
    </lineage>
</organism>
<accession>A0A8J6J959</accession>
<evidence type="ECO:0000313" key="7">
    <source>
        <dbReference type="EMBL" id="MBC5721953.1"/>
    </source>
</evidence>